<sequence>MKVAFYSSKKVGPVPFFPSVTLFNDCASHPPGSAPSTRYDVDSFGDANGDIGIELNFLESRLEKSTVPLAASHDAVCIFVNDYCDADVLEGLANLGVKYVALRCAGFNNVDLQAAERLGVEVSRVPSYSPEAVAEFAVGMVMTIVRKYHKSYSRVREGNFLLDGLLGFNLFQKTIGIIGTGRIGLLTGKILAKGFGCNVIAYDLYPSKQAGEYGIRYVDTLEELLRQSDIVSLHCPLTDGTKYMINDTTLGQMKRGVILINTSRGALIDTTALINALKSGHLGAVGLDVYEKESAYFFADSSTKIIYDDNFARLLSFYNVFVSGHQAFLTVEALRNIADTTLQNLQDCASGKKSPNLVEAE</sequence>
<dbReference type="SUPFAM" id="SSF51735">
    <property type="entry name" value="NAD(P)-binding Rossmann-fold domains"/>
    <property type="match status" value="1"/>
</dbReference>
<dbReference type="Proteomes" id="UP000246991">
    <property type="component" value="Unassembled WGS sequence"/>
</dbReference>
<comment type="similarity">
    <text evidence="1 4">Belongs to the D-isomer specific 2-hydroxyacid dehydrogenase family.</text>
</comment>
<dbReference type="PROSITE" id="PS00670">
    <property type="entry name" value="D_2_HYDROXYACID_DH_2"/>
    <property type="match status" value="1"/>
</dbReference>
<keyword evidence="8" id="KW-1185">Reference proteome</keyword>
<dbReference type="OrthoDB" id="298012at2759"/>
<dbReference type="InterPro" id="IPR036291">
    <property type="entry name" value="NAD(P)-bd_dom_sf"/>
</dbReference>
<evidence type="ECO:0000259" key="5">
    <source>
        <dbReference type="Pfam" id="PF00389"/>
    </source>
</evidence>
<dbReference type="GO" id="GO:0051287">
    <property type="term" value="F:NAD binding"/>
    <property type="evidence" value="ECO:0007669"/>
    <property type="project" value="InterPro"/>
</dbReference>
<dbReference type="InterPro" id="IPR058205">
    <property type="entry name" value="D-LDH-like"/>
</dbReference>
<feature type="domain" description="D-isomer specific 2-hydroxyacid dehydrogenase catalytic" evidence="5">
    <location>
        <begin position="39"/>
        <end position="358"/>
    </location>
</feature>
<name>A0A317SG31_9PEZI</name>
<evidence type="ECO:0000259" key="6">
    <source>
        <dbReference type="Pfam" id="PF02826"/>
    </source>
</evidence>
<dbReference type="PROSITE" id="PS00671">
    <property type="entry name" value="D_2_HYDROXYACID_DH_3"/>
    <property type="match status" value="1"/>
</dbReference>
<proteinExistence type="inferred from homology"/>
<keyword evidence="3" id="KW-0520">NAD</keyword>
<accession>A0A317SG31</accession>
<evidence type="ECO:0000256" key="3">
    <source>
        <dbReference type="ARBA" id="ARBA00023027"/>
    </source>
</evidence>
<reference evidence="7 8" key="1">
    <citation type="submission" date="2018-03" db="EMBL/GenBank/DDBJ databases">
        <title>Genomes of Pezizomycetes fungi and the evolution of truffles.</title>
        <authorList>
            <person name="Murat C."/>
            <person name="Payen T."/>
            <person name="Noel B."/>
            <person name="Kuo A."/>
            <person name="Martin F.M."/>
        </authorList>
    </citation>
    <scope>NUCLEOTIDE SEQUENCE [LARGE SCALE GENOMIC DNA]</scope>
    <source>
        <strain evidence="7">091103-1</strain>
    </source>
</reference>
<dbReference type="STRING" id="42249.A0A317SG31"/>
<gene>
    <name evidence="7" type="ORF">C7212DRAFT_302608</name>
</gene>
<dbReference type="Pfam" id="PF02826">
    <property type="entry name" value="2-Hacid_dh_C"/>
    <property type="match status" value="1"/>
</dbReference>
<dbReference type="CDD" id="cd12183">
    <property type="entry name" value="LDH_like_2"/>
    <property type="match status" value="1"/>
</dbReference>
<evidence type="ECO:0000256" key="1">
    <source>
        <dbReference type="ARBA" id="ARBA00005854"/>
    </source>
</evidence>
<dbReference type="AlphaFoldDB" id="A0A317SG31"/>
<dbReference type="SUPFAM" id="SSF52283">
    <property type="entry name" value="Formate/glycerate dehydrogenase catalytic domain-like"/>
    <property type="match status" value="1"/>
</dbReference>
<dbReference type="InterPro" id="IPR006140">
    <property type="entry name" value="D-isomer_DH_NAD-bd"/>
</dbReference>
<dbReference type="PANTHER" id="PTHR43026:SF1">
    <property type="entry name" value="2-HYDROXYACID DEHYDROGENASE HOMOLOG 1-RELATED"/>
    <property type="match status" value="1"/>
</dbReference>
<dbReference type="Gene3D" id="3.40.50.720">
    <property type="entry name" value="NAD(P)-binding Rossmann-like Domain"/>
    <property type="match status" value="2"/>
</dbReference>
<dbReference type="InterPro" id="IPR006139">
    <property type="entry name" value="D-isomer_2_OHA_DH_cat_dom"/>
</dbReference>
<keyword evidence="2 4" id="KW-0560">Oxidoreductase</keyword>
<dbReference type="Pfam" id="PF00389">
    <property type="entry name" value="2-Hacid_dh"/>
    <property type="match status" value="1"/>
</dbReference>
<dbReference type="PROSITE" id="PS00065">
    <property type="entry name" value="D_2_HYDROXYACID_DH_1"/>
    <property type="match status" value="1"/>
</dbReference>
<dbReference type="PANTHER" id="PTHR43026">
    <property type="entry name" value="2-HYDROXYACID DEHYDROGENASE HOMOLOG 1-RELATED"/>
    <property type="match status" value="1"/>
</dbReference>
<comment type="caution">
    <text evidence="7">The sequence shown here is derived from an EMBL/GenBank/DDBJ whole genome shotgun (WGS) entry which is preliminary data.</text>
</comment>
<dbReference type="GO" id="GO:0016616">
    <property type="term" value="F:oxidoreductase activity, acting on the CH-OH group of donors, NAD or NADP as acceptor"/>
    <property type="evidence" value="ECO:0007669"/>
    <property type="project" value="InterPro"/>
</dbReference>
<evidence type="ECO:0000256" key="2">
    <source>
        <dbReference type="ARBA" id="ARBA00023002"/>
    </source>
</evidence>
<feature type="domain" description="D-isomer specific 2-hydroxyacid dehydrogenase NAD-binding" evidence="6">
    <location>
        <begin position="138"/>
        <end position="327"/>
    </location>
</feature>
<organism evidence="7 8">
    <name type="scientific">Tuber magnatum</name>
    <name type="common">white Piedmont truffle</name>
    <dbReference type="NCBI Taxonomy" id="42249"/>
    <lineage>
        <taxon>Eukaryota</taxon>
        <taxon>Fungi</taxon>
        <taxon>Dikarya</taxon>
        <taxon>Ascomycota</taxon>
        <taxon>Pezizomycotina</taxon>
        <taxon>Pezizomycetes</taxon>
        <taxon>Pezizales</taxon>
        <taxon>Tuberaceae</taxon>
        <taxon>Tuber</taxon>
    </lineage>
</organism>
<evidence type="ECO:0008006" key="9">
    <source>
        <dbReference type="Google" id="ProtNLM"/>
    </source>
</evidence>
<dbReference type="InterPro" id="IPR029753">
    <property type="entry name" value="D-isomer_DH_CS"/>
</dbReference>
<dbReference type="InterPro" id="IPR029752">
    <property type="entry name" value="D-isomer_DH_CS1"/>
</dbReference>
<protein>
    <recommendedName>
        <fullName evidence="9">D-lactate dehydrogenase</fullName>
    </recommendedName>
</protein>
<evidence type="ECO:0000313" key="8">
    <source>
        <dbReference type="Proteomes" id="UP000246991"/>
    </source>
</evidence>
<dbReference type="EMBL" id="PYWC01000117">
    <property type="protein sequence ID" value="PWW72121.1"/>
    <property type="molecule type" value="Genomic_DNA"/>
</dbReference>
<evidence type="ECO:0000256" key="4">
    <source>
        <dbReference type="RuleBase" id="RU003719"/>
    </source>
</evidence>
<evidence type="ECO:0000313" key="7">
    <source>
        <dbReference type="EMBL" id="PWW72121.1"/>
    </source>
</evidence>